<accession>K3ZFS7</accession>
<dbReference type="HOGENOM" id="CLU_2594335_0_0_1"/>
<sequence>MLPRKTPHLGSGTWTAPAAGTSMVSPSAAFPAPAMAGPPRSTAPAVVVSPPRAPGSLGLTWNGLNSDAHRLSCSCRVAPT</sequence>
<dbReference type="Proteomes" id="UP000004995">
    <property type="component" value="Unassembled WGS sequence"/>
</dbReference>
<organism evidence="1 2">
    <name type="scientific">Setaria italica</name>
    <name type="common">Foxtail millet</name>
    <name type="synonym">Panicum italicum</name>
    <dbReference type="NCBI Taxonomy" id="4555"/>
    <lineage>
        <taxon>Eukaryota</taxon>
        <taxon>Viridiplantae</taxon>
        <taxon>Streptophyta</taxon>
        <taxon>Embryophyta</taxon>
        <taxon>Tracheophyta</taxon>
        <taxon>Spermatophyta</taxon>
        <taxon>Magnoliopsida</taxon>
        <taxon>Liliopsida</taxon>
        <taxon>Poales</taxon>
        <taxon>Poaceae</taxon>
        <taxon>PACMAD clade</taxon>
        <taxon>Panicoideae</taxon>
        <taxon>Panicodae</taxon>
        <taxon>Paniceae</taxon>
        <taxon>Cenchrinae</taxon>
        <taxon>Setaria</taxon>
    </lineage>
</organism>
<reference evidence="1" key="2">
    <citation type="submission" date="2018-08" db="UniProtKB">
        <authorList>
            <consortium name="EnsemblPlants"/>
        </authorList>
    </citation>
    <scope>IDENTIFICATION</scope>
    <source>
        <strain evidence="1">Yugu1</strain>
    </source>
</reference>
<dbReference type="InParanoid" id="K3ZFS7"/>
<evidence type="ECO:0000313" key="2">
    <source>
        <dbReference type="Proteomes" id="UP000004995"/>
    </source>
</evidence>
<name>K3ZFS7_SETIT</name>
<keyword evidence="2" id="KW-1185">Reference proteome</keyword>
<dbReference type="Gramene" id="KQL17166">
    <property type="protein sequence ID" value="KQL17166"/>
    <property type="gene ID" value="SETIT_025429mg"/>
</dbReference>
<proteinExistence type="predicted"/>
<reference evidence="2" key="1">
    <citation type="journal article" date="2012" name="Nat. Biotechnol.">
        <title>Reference genome sequence of the model plant Setaria.</title>
        <authorList>
            <person name="Bennetzen J.L."/>
            <person name="Schmutz J."/>
            <person name="Wang H."/>
            <person name="Percifield R."/>
            <person name="Hawkins J."/>
            <person name="Pontaroli A.C."/>
            <person name="Estep M."/>
            <person name="Feng L."/>
            <person name="Vaughn J.N."/>
            <person name="Grimwood J."/>
            <person name="Jenkins J."/>
            <person name="Barry K."/>
            <person name="Lindquist E."/>
            <person name="Hellsten U."/>
            <person name="Deshpande S."/>
            <person name="Wang X."/>
            <person name="Wu X."/>
            <person name="Mitros T."/>
            <person name="Triplett J."/>
            <person name="Yang X."/>
            <person name="Ye C.Y."/>
            <person name="Mauro-Herrera M."/>
            <person name="Wang L."/>
            <person name="Li P."/>
            <person name="Sharma M."/>
            <person name="Sharma R."/>
            <person name="Ronald P.C."/>
            <person name="Panaud O."/>
            <person name="Kellogg E.A."/>
            <person name="Brutnell T.P."/>
            <person name="Doust A.N."/>
            <person name="Tuskan G.A."/>
            <person name="Rokhsar D."/>
            <person name="Devos K.M."/>
        </authorList>
    </citation>
    <scope>NUCLEOTIDE SEQUENCE [LARGE SCALE GENOMIC DNA]</scope>
    <source>
        <strain evidence="2">cv. Yugu1</strain>
    </source>
</reference>
<dbReference type="EnsemblPlants" id="KQL17166">
    <property type="protein sequence ID" value="KQL17166"/>
    <property type="gene ID" value="SETIT_025429mg"/>
</dbReference>
<evidence type="ECO:0000313" key="1">
    <source>
        <dbReference type="EnsemblPlants" id="KQL17166"/>
    </source>
</evidence>
<dbReference type="EMBL" id="AGNK02002116">
    <property type="status" value="NOT_ANNOTATED_CDS"/>
    <property type="molecule type" value="Genomic_DNA"/>
</dbReference>
<protein>
    <submittedName>
        <fullName evidence="1">Uncharacterized protein</fullName>
    </submittedName>
</protein>
<dbReference type="AlphaFoldDB" id="K3ZFS7"/>